<comment type="subcellular location">
    <subcellularLocation>
        <location evidence="3">Endoplasmic reticulum lumen</location>
    </subcellularLocation>
</comment>
<keyword evidence="13" id="KW-0732">Signal</keyword>
<evidence type="ECO:0000256" key="5">
    <source>
        <dbReference type="ARBA" id="ARBA00012269"/>
    </source>
</evidence>
<organism evidence="15">
    <name type="scientific">Ixodes ricinus</name>
    <name type="common">Common tick</name>
    <name type="synonym">Acarus ricinus</name>
    <dbReference type="NCBI Taxonomy" id="34613"/>
    <lineage>
        <taxon>Eukaryota</taxon>
        <taxon>Metazoa</taxon>
        <taxon>Ecdysozoa</taxon>
        <taxon>Arthropoda</taxon>
        <taxon>Chelicerata</taxon>
        <taxon>Arachnida</taxon>
        <taxon>Acari</taxon>
        <taxon>Parasitiformes</taxon>
        <taxon>Ixodida</taxon>
        <taxon>Ixodoidea</taxon>
        <taxon>Ixodidae</taxon>
        <taxon>Ixodinae</taxon>
        <taxon>Ixodes</taxon>
    </lineage>
</organism>
<dbReference type="Pfam" id="PF13640">
    <property type="entry name" value="2OG-FeII_Oxy_3"/>
    <property type="match status" value="1"/>
</dbReference>
<protein>
    <recommendedName>
        <fullName evidence="5">procollagen-proline 4-dioxygenase</fullName>
        <ecNumber evidence="5">1.14.11.2</ecNumber>
    </recommendedName>
</protein>
<dbReference type="Gene3D" id="1.25.40.10">
    <property type="entry name" value="Tetratricopeptide repeat domain"/>
    <property type="match status" value="1"/>
</dbReference>
<dbReference type="GO" id="GO:0031418">
    <property type="term" value="F:L-ascorbic acid binding"/>
    <property type="evidence" value="ECO:0007669"/>
    <property type="project" value="UniProtKB-KW"/>
</dbReference>
<evidence type="ECO:0000313" key="15">
    <source>
        <dbReference type="EMBL" id="JAB71179.1"/>
    </source>
</evidence>
<dbReference type="FunFam" id="2.60.120.620:FF:000011">
    <property type="entry name" value="Prolyl alpha subunit"/>
    <property type="match status" value="1"/>
</dbReference>
<keyword evidence="6" id="KW-0479">Metal-binding</keyword>
<feature type="signal peptide" evidence="13">
    <location>
        <begin position="1"/>
        <end position="29"/>
    </location>
</feature>
<dbReference type="EMBL" id="GANP01013289">
    <property type="protein sequence ID" value="JAB71179.1"/>
    <property type="molecule type" value="mRNA"/>
</dbReference>
<dbReference type="InterPro" id="IPR011990">
    <property type="entry name" value="TPR-like_helical_dom_sf"/>
</dbReference>
<dbReference type="PANTHER" id="PTHR10869">
    <property type="entry name" value="PROLYL 4-HYDROXYLASE ALPHA SUBUNIT"/>
    <property type="match status" value="1"/>
</dbReference>
<keyword evidence="9" id="KW-0223">Dioxygenase</keyword>
<dbReference type="AlphaFoldDB" id="V5H2J1"/>
<dbReference type="InterPro" id="IPR013547">
    <property type="entry name" value="P4H_N"/>
</dbReference>
<dbReference type="GO" id="GO:0005788">
    <property type="term" value="C:endoplasmic reticulum lumen"/>
    <property type="evidence" value="ECO:0007669"/>
    <property type="project" value="UniProtKB-SubCell"/>
</dbReference>
<feature type="domain" description="Fe2OG dioxygenase" evidence="14">
    <location>
        <begin position="413"/>
        <end position="529"/>
    </location>
</feature>
<proteinExistence type="evidence at transcript level"/>
<sequence length="593" mass="67147">MLRPLRTGAMAIGWRSLLMLLCLATCSSGQRATDFYTTVTTLSDLIDMEKHVKADLVRYVERLKIVQDSILNFVQNRQPYDDLTSPSAVSEYLKHPVHAFHLIKRMTAGLGAIEAQINKTQKFDPLMNIREMRKQQLLPRNEDFKGLAASLVRLQDTYSLDLHELTKGNLHTEIPRNRTIPGRLPLSALDCLNISRVALNESFYDRAVEWAEQAIAKAADEEPPTVPKEELNAHHEAAVKQHDEVLITKGATGYLWQTYGVSVENRTHRSTEFKTELFQEQLPHDQEMQNYKRLCRGELLRTPKMDSKLRCRYYKGHGGSFTLHPIKLEEVNLKPYIVVMHDVVQDGDIEDLRAFAEPRLQTSLTYDVPGVESPAVRTSSNAWMDETNAPVARKLNKFLRSLLGLGTSYSDGEAEKYQLANYGTGGHFLTHPDYLGDLFDNATDPSEFEFHKKVGDRVATLMIYMSDVEEGGATVFPYLGVRLTPQKGDAAFWWNLKANGEGEVLTTHAGCPVLYGSKWIAKQVVPVQLQHVPAAVLQRPKCFLGIFPLTYLPMPYTHLYNASLFTFGNLKCLLSRKALARDNRCNLRRLLVL</sequence>
<evidence type="ECO:0000256" key="11">
    <source>
        <dbReference type="ARBA" id="ARBA00023004"/>
    </source>
</evidence>
<name>V5H2J1_IXORI</name>
<keyword evidence="8" id="KW-0847">Vitamin C</keyword>
<dbReference type="InterPro" id="IPR005123">
    <property type="entry name" value="Oxoglu/Fe-dep_dioxygenase_dom"/>
</dbReference>
<evidence type="ECO:0000256" key="9">
    <source>
        <dbReference type="ARBA" id="ARBA00022964"/>
    </source>
</evidence>
<evidence type="ECO:0000256" key="4">
    <source>
        <dbReference type="ARBA" id="ARBA00006511"/>
    </source>
</evidence>
<dbReference type="InterPro" id="IPR045054">
    <property type="entry name" value="P4HA-like"/>
</dbReference>
<evidence type="ECO:0000256" key="7">
    <source>
        <dbReference type="ARBA" id="ARBA00022824"/>
    </source>
</evidence>
<dbReference type="FunFam" id="1.25.40.10:FF:000766">
    <property type="entry name" value="Prolyl 4-hydroxylase alpha subunit, putative"/>
    <property type="match status" value="1"/>
</dbReference>
<evidence type="ECO:0000256" key="6">
    <source>
        <dbReference type="ARBA" id="ARBA00022723"/>
    </source>
</evidence>
<evidence type="ECO:0000256" key="10">
    <source>
        <dbReference type="ARBA" id="ARBA00023002"/>
    </source>
</evidence>
<evidence type="ECO:0000256" key="3">
    <source>
        <dbReference type="ARBA" id="ARBA00004319"/>
    </source>
</evidence>
<evidence type="ECO:0000256" key="8">
    <source>
        <dbReference type="ARBA" id="ARBA00022896"/>
    </source>
</evidence>
<dbReference type="Gene3D" id="2.60.120.620">
    <property type="entry name" value="q2cbj1_9rhob like domain"/>
    <property type="match status" value="1"/>
</dbReference>
<dbReference type="Pfam" id="PF08336">
    <property type="entry name" value="P4Ha_N"/>
    <property type="match status" value="1"/>
</dbReference>
<evidence type="ECO:0000256" key="1">
    <source>
        <dbReference type="ARBA" id="ARBA00001961"/>
    </source>
</evidence>
<accession>V5H2J1</accession>
<dbReference type="SMART" id="SM00702">
    <property type="entry name" value="P4Hc"/>
    <property type="match status" value="1"/>
</dbReference>
<evidence type="ECO:0000256" key="2">
    <source>
        <dbReference type="ARBA" id="ARBA00002035"/>
    </source>
</evidence>
<dbReference type="GO" id="GO:0005506">
    <property type="term" value="F:iron ion binding"/>
    <property type="evidence" value="ECO:0007669"/>
    <property type="project" value="InterPro"/>
</dbReference>
<dbReference type="PANTHER" id="PTHR10869:SF244">
    <property type="entry name" value="PROLYL 4-HYDROXYLASE SUBUNIT ALPHA-2"/>
    <property type="match status" value="1"/>
</dbReference>
<dbReference type="PROSITE" id="PS51471">
    <property type="entry name" value="FE2OG_OXY"/>
    <property type="match status" value="1"/>
</dbReference>
<evidence type="ECO:0000259" key="14">
    <source>
        <dbReference type="PROSITE" id="PS51471"/>
    </source>
</evidence>
<dbReference type="Gene3D" id="6.10.140.1460">
    <property type="match status" value="1"/>
</dbReference>
<comment type="cofactor">
    <cofactor evidence="1">
        <name>L-ascorbate</name>
        <dbReference type="ChEBI" id="CHEBI:38290"/>
    </cofactor>
</comment>
<reference evidence="15" key="1">
    <citation type="journal article" date="2015" name="Sci. Rep.">
        <title>Tissue- and time-dependent transcription in Ixodes ricinus salivary glands and midguts when blood feeding on the vertebrate host.</title>
        <authorList>
            <person name="Kotsyfakis M."/>
            <person name="Schwarz A."/>
            <person name="Erhart J."/>
            <person name="Ribeiro J.M."/>
        </authorList>
    </citation>
    <scope>NUCLEOTIDE SEQUENCE</scope>
    <source>
        <tissue evidence="15">Salivary gland and midgut</tissue>
    </source>
</reference>
<comment type="function">
    <text evidence="2">Catalyzes the post-translational formation of 4-hydroxyproline in -Xaa-Pro-Gly- sequences in collagens and other proteins.</text>
</comment>
<keyword evidence="10" id="KW-0560">Oxidoreductase</keyword>
<evidence type="ECO:0000256" key="13">
    <source>
        <dbReference type="SAM" id="SignalP"/>
    </source>
</evidence>
<keyword evidence="11" id="KW-0408">Iron</keyword>
<feature type="chain" id="PRO_5004734193" description="procollagen-proline 4-dioxygenase" evidence="13">
    <location>
        <begin position="30"/>
        <end position="593"/>
    </location>
</feature>
<dbReference type="GO" id="GO:0004656">
    <property type="term" value="F:procollagen-proline 4-dioxygenase activity"/>
    <property type="evidence" value="ECO:0007669"/>
    <property type="project" value="UniProtKB-EC"/>
</dbReference>
<dbReference type="InterPro" id="IPR006620">
    <property type="entry name" value="Pro_4_hyd_alph"/>
</dbReference>
<dbReference type="EC" id="1.14.11.2" evidence="5"/>
<keyword evidence="7" id="KW-0256">Endoplasmic reticulum</keyword>
<comment type="similarity">
    <text evidence="4">Belongs to the P4HA family.</text>
</comment>
<evidence type="ECO:0000256" key="12">
    <source>
        <dbReference type="ARBA" id="ARBA00023180"/>
    </source>
</evidence>
<dbReference type="InterPro" id="IPR044862">
    <property type="entry name" value="Pro_4_hyd_alph_FE2OG_OXY"/>
</dbReference>
<keyword evidence="12" id="KW-0325">Glycoprotein</keyword>